<feature type="active site" description="Proton donor" evidence="5">
    <location>
        <position position="470"/>
    </location>
</feature>
<feature type="region of interest" description="Disordered" evidence="8">
    <location>
        <begin position="135"/>
        <end position="154"/>
    </location>
</feature>
<dbReference type="InterPro" id="IPR012132">
    <property type="entry name" value="GMC_OxRdtase"/>
</dbReference>
<evidence type="ECO:0000256" key="6">
    <source>
        <dbReference type="PIRSR" id="PIRSR000137-2"/>
    </source>
</evidence>
<dbReference type="Pfam" id="PF00732">
    <property type="entry name" value="GMC_oxred_N"/>
    <property type="match status" value="1"/>
</dbReference>
<keyword evidence="12" id="KW-1185">Reference proteome</keyword>
<proteinExistence type="inferred from homology"/>
<evidence type="ECO:0000259" key="9">
    <source>
        <dbReference type="PROSITE" id="PS00623"/>
    </source>
</evidence>
<evidence type="ECO:0000313" key="11">
    <source>
        <dbReference type="EMBL" id="NNH74030.1"/>
    </source>
</evidence>
<evidence type="ECO:0000256" key="4">
    <source>
        <dbReference type="ARBA" id="ARBA00022827"/>
    </source>
</evidence>
<dbReference type="InterPro" id="IPR000172">
    <property type="entry name" value="GMC_OxRdtase_N"/>
</dbReference>
<dbReference type="RefSeq" id="WP_067516663.1">
    <property type="nucleotide sequence ID" value="NZ_JABELX010000012.1"/>
</dbReference>
<name>A0A849CCB0_9NOCA</name>
<keyword evidence="3 7" id="KW-0285">Flavoprotein</keyword>
<evidence type="ECO:0000259" key="10">
    <source>
        <dbReference type="PROSITE" id="PS00624"/>
    </source>
</evidence>
<comment type="caution">
    <text evidence="11">The sequence shown here is derived from an EMBL/GenBank/DDBJ whole genome shotgun (WGS) entry which is preliminary data.</text>
</comment>
<evidence type="ECO:0000313" key="12">
    <source>
        <dbReference type="Proteomes" id="UP000586827"/>
    </source>
</evidence>
<evidence type="ECO:0000256" key="5">
    <source>
        <dbReference type="PIRSR" id="PIRSR000137-1"/>
    </source>
</evidence>
<sequence length="530" mass="57614">MPETTPDTVDFIVVGAGSAGAALAARLSERSGTSVAVLEAGSADKDKFIRIPVGFSKLFQGPNDWKYFTEPQPRLSGRRVYWPRGKMLGGSSNMNAMMWVRGFAADYDEWAEHGGPGWSFQEVLPYFRRMEQVEGATGTGEGSEGPLHISKQRSPRALTRDFLQAASEAGHPIERANTNQPQGFSETMVTQKRGARWGTADAYLRPALQRHRDLEVMTDAQVTRVLFDGKRAVGVEYRRGAQLHRLHARREVILSGGAVNSPALLMLSGVGNAEQLSALGIPVVHHSPEVGRNLRDHLAAPIVYRTRGGSLFTAERSTELVNYLLRRRGMLTSNVGEAYGFIRSREDLELPDLELIFGPAPYIGEGLVEADGHAITLAAILLRPASTGSVALSSADPFAAPLIDPHYCTDPEGRDRAALLAGLRACVDLAHMPALEEHIGDLMQPAVPADTPMDEILRRCLEDHSHTLYHPMGTCRMSADDTGVVDPELRVRGLHNLRVADTSVMPISLRGHTHAPAVLIGEKAADLIAS</sequence>
<feature type="active site" description="Proton acceptor" evidence="5">
    <location>
        <position position="512"/>
    </location>
</feature>
<reference evidence="11 12" key="1">
    <citation type="submission" date="2020-05" db="EMBL/GenBank/DDBJ databases">
        <title>MicrobeNet Type strains.</title>
        <authorList>
            <person name="Nicholson A.C."/>
        </authorList>
    </citation>
    <scope>NUCLEOTIDE SEQUENCE [LARGE SCALE GENOMIC DNA]</scope>
    <source>
        <strain evidence="11 12">JCM 3224</strain>
    </source>
</reference>
<dbReference type="InterPro" id="IPR036188">
    <property type="entry name" value="FAD/NAD-bd_sf"/>
</dbReference>
<feature type="domain" description="Glucose-methanol-choline oxidoreductase N-terminal" evidence="10">
    <location>
        <begin position="257"/>
        <end position="271"/>
    </location>
</feature>
<organism evidence="11 12">
    <name type="scientific">Nocardia uniformis</name>
    <dbReference type="NCBI Taxonomy" id="53432"/>
    <lineage>
        <taxon>Bacteria</taxon>
        <taxon>Bacillati</taxon>
        <taxon>Actinomycetota</taxon>
        <taxon>Actinomycetes</taxon>
        <taxon>Mycobacteriales</taxon>
        <taxon>Nocardiaceae</taxon>
        <taxon>Nocardia</taxon>
    </lineage>
</organism>
<comment type="cofactor">
    <cofactor evidence="1 6">
        <name>FAD</name>
        <dbReference type="ChEBI" id="CHEBI:57692"/>
    </cofactor>
</comment>
<dbReference type="EMBL" id="JABELX010000012">
    <property type="protein sequence ID" value="NNH74030.1"/>
    <property type="molecule type" value="Genomic_DNA"/>
</dbReference>
<dbReference type="SUPFAM" id="SSF51905">
    <property type="entry name" value="FAD/NAD(P)-binding domain"/>
    <property type="match status" value="1"/>
</dbReference>
<comment type="similarity">
    <text evidence="2 7">Belongs to the GMC oxidoreductase family.</text>
</comment>
<evidence type="ECO:0000256" key="8">
    <source>
        <dbReference type="SAM" id="MobiDB-lite"/>
    </source>
</evidence>
<dbReference type="PROSITE" id="PS00624">
    <property type="entry name" value="GMC_OXRED_2"/>
    <property type="match status" value="1"/>
</dbReference>
<gene>
    <name evidence="11" type="ORF">HLB23_29955</name>
</gene>
<dbReference type="Pfam" id="PF05199">
    <property type="entry name" value="GMC_oxred_C"/>
    <property type="match status" value="1"/>
</dbReference>
<dbReference type="Gene3D" id="3.50.50.60">
    <property type="entry name" value="FAD/NAD(P)-binding domain"/>
    <property type="match status" value="1"/>
</dbReference>
<feature type="domain" description="Glucose-methanol-choline oxidoreductase N-terminal" evidence="9">
    <location>
        <begin position="85"/>
        <end position="108"/>
    </location>
</feature>
<dbReference type="PANTHER" id="PTHR11552:SF147">
    <property type="entry name" value="CHOLINE DEHYDROGENASE, MITOCHONDRIAL"/>
    <property type="match status" value="1"/>
</dbReference>
<dbReference type="Proteomes" id="UP000586827">
    <property type="component" value="Unassembled WGS sequence"/>
</dbReference>
<keyword evidence="4 6" id="KW-0274">FAD</keyword>
<dbReference type="PIRSF" id="PIRSF000137">
    <property type="entry name" value="Alcohol_oxidase"/>
    <property type="match status" value="1"/>
</dbReference>
<feature type="binding site" evidence="6">
    <location>
        <position position="222"/>
    </location>
    <ligand>
        <name>FAD</name>
        <dbReference type="ChEBI" id="CHEBI:57692"/>
    </ligand>
</feature>
<dbReference type="GO" id="GO:0016614">
    <property type="term" value="F:oxidoreductase activity, acting on CH-OH group of donors"/>
    <property type="evidence" value="ECO:0007669"/>
    <property type="project" value="InterPro"/>
</dbReference>
<protein>
    <submittedName>
        <fullName evidence="11">Glucose-methanol-choline oxidoreductase</fullName>
    </submittedName>
</protein>
<accession>A0A849CCB0</accession>
<dbReference type="Gene3D" id="3.30.560.10">
    <property type="entry name" value="Glucose Oxidase, domain 3"/>
    <property type="match status" value="1"/>
</dbReference>
<dbReference type="PROSITE" id="PS00623">
    <property type="entry name" value="GMC_OXRED_1"/>
    <property type="match status" value="1"/>
</dbReference>
<dbReference type="SUPFAM" id="SSF54373">
    <property type="entry name" value="FAD-linked reductases, C-terminal domain"/>
    <property type="match status" value="1"/>
</dbReference>
<evidence type="ECO:0000256" key="2">
    <source>
        <dbReference type="ARBA" id="ARBA00010790"/>
    </source>
</evidence>
<dbReference type="AlphaFoldDB" id="A0A849CCB0"/>
<evidence type="ECO:0000256" key="3">
    <source>
        <dbReference type="ARBA" id="ARBA00022630"/>
    </source>
</evidence>
<dbReference type="PANTHER" id="PTHR11552">
    <property type="entry name" value="GLUCOSE-METHANOL-CHOLINE GMC OXIDOREDUCTASE"/>
    <property type="match status" value="1"/>
</dbReference>
<dbReference type="GO" id="GO:0050660">
    <property type="term" value="F:flavin adenine dinucleotide binding"/>
    <property type="evidence" value="ECO:0007669"/>
    <property type="project" value="InterPro"/>
</dbReference>
<evidence type="ECO:0000256" key="1">
    <source>
        <dbReference type="ARBA" id="ARBA00001974"/>
    </source>
</evidence>
<evidence type="ECO:0000256" key="7">
    <source>
        <dbReference type="RuleBase" id="RU003968"/>
    </source>
</evidence>
<dbReference type="InterPro" id="IPR007867">
    <property type="entry name" value="GMC_OxRtase_C"/>
</dbReference>